<proteinExistence type="inferred from homology"/>
<dbReference type="STRING" id="307507.A0A2V0P7J0"/>
<evidence type="ECO:0000256" key="9">
    <source>
        <dbReference type="ARBA" id="ARBA00031044"/>
    </source>
</evidence>
<feature type="domain" description="Metallo-beta-lactamase" evidence="10">
    <location>
        <begin position="82"/>
        <end position="241"/>
    </location>
</feature>
<name>A0A2V0P7J0_9CHLO</name>
<keyword evidence="7 11" id="KW-0378">Hydrolase</keyword>
<evidence type="ECO:0000256" key="4">
    <source>
        <dbReference type="ARBA" id="ARBA00006759"/>
    </source>
</evidence>
<dbReference type="InterPro" id="IPR001279">
    <property type="entry name" value="Metallo-B-lactamas"/>
</dbReference>
<dbReference type="SMART" id="SM00849">
    <property type="entry name" value="Lactamase_B"/>
    <property type="match status" value="1"/>
</dbReference>
<evidence type="ECO:0000259" key="10">
    <source>
        <dbReference type="SMART" id="SM00849"/>
    </source>
</evidence>
<dbReference type="InterPro" id="IPR032282">
    <property type="entry name" value="HAGH_C"/>
</dbReference>
<comment type="catalytic activity">
    <reaction evidence="1">
        <text>an S-(2-hydroxyacyl)glutathione + H2O = a 2-hydroxy carboxylate + glutathione + H(+)</text>
        <dbReference type="Rhea" id="RHEA:21864"/>
        <dbReference type="ChEBI" id="CHEBI:15377"/>
        <dbReference type="ChEBI" id="CHEBI:15378"/>
        <dbReference type="ChEBI" id="CHEBI:57925"/>
        <dbReference type="ChEBI" id="CHEBI:58896"/>
        <dbReference type="ChEBI" id="CHEBI:71261"/>
        <dbReference type="EC" id="3.1.2.6"/>
    </reaction>
</comment>
<evidence type="ECO:0000313" key="12">
    <source>
        <dbReference type="Proteomes" id="UP000247498"/>
    </source>
</evidence>
<gene>
    <name evidence="11" type="ORF">Rsub_06842</name>
</gene>
<dbReference type="InParanoid" id="A0A2V0P7J0"/>
<dbReference type="GO" id="GO:0046872">
    <property type="term" value="F:metal ion binding"/>
    <property type="evidence" value="ECO:0007669"/>
    <property type="project" value="UniProtKB-KW"/>
</dbReference>
<dbReference type="FunCoup" id="A0A2V0P7J0">
    <property type="interactions" value="515"/>
</dbReference>
<comment type="similarity">
    <text evidence="4">Belongs to the metallo-beta-lactamase superfamily. Glyoxalase II family.</text>
</comment>
<organism evidence="11 12">
    <name type="scientific">Raphidocelis subcapitata</name>
    <dbReference type="NCBI Taxonomy" id="307507"/>
    <lineage>
        <taxon>Eukaryota</taxon>
        <taxon>Viridiplantae</taxon>
        <taxon>Chlorophyta</taxon>
        <taxon>core chlorophytes</taxon>
        <taxon>Chlorophyceae</taxon>
        <taxon>CS clade</taxon>
        <taxon>Sphaeropleales</taxon>
        <taxon>Selenastraceae</taxon>
        <taxon>Raphidocelis</taxon>
    </lineage>
</organism>
<keyword evidence="6" id="KW-0479">Metal-binding</keyword>
<sequence>MLLSPRAAALAGPLSRLAARRVGGFGSAALASRPPRSAGAPLPASAAAASSSSSAAAAAAAAAAAEAPGAMLEVVRVPALSDNYIWLVREPRSGATAVVDPAEVAPVEAELKKRGWPLHFVLNTHHHGDHVGGNLELKKRHAGLQVVGPRADAARIPGIDVQLGDGDAWKLGDLEMRVFDTPGHTRGHITLWFPEAAALFPGDTLFALGCGRLFEGDPPTMWASLSKLTGLPRDTRVYCAHEYTASNARFAVAVNPSNAALTERKARVDEARAKGEATVPSLLGEELDTNPFLRPQDPEIRASVGAAPGAPDWDVFGAVRRAKDGFRG</sequence>
<dbReference type="InterPro" id="IPR017782">
    <property type="entry name" value="Hydroxyacylglutathione_Hdrlase"/>
</dbReference>
<evidence type="ECO:0000256" key="8">
    <source>
        <dbReference type="ARBA" id="ARBA00022833"/>
    </source>
</evidence>
<dbReference type="NCBIfam" id="TIGR03413">
    <property type="entry name" value="GSH_gloB"/>
    <property type="match status" value="1"/>
</dbReference>
<dbReference type="AlphaFoldDB" id="A0A2V0P7J0"/>
<keyword evidence="8" id="KW-0862">Zinc</keyword>
<comment type="caution">
    <text evidence="11">The sequence shown here is derived from an EMBL/GenBank/DDBJ whole genome shotgun (WGS) entry which is preliminary data.</text>
</comment>
<comment type="pathway">
    <text evidence="3">Secondary metabolite metabolism; methylglyoxal degradation; (R)-lactate from methylglyoxal: step 2/2.</text>
</comment>
<dbReference type="Pfam" id="PF00753">
    <property type="entry name" value="Lactamase_B"/>
    <property type="match status" value="1"/>
</dbReference>
<reference evidence="11 12" key="1">
    <citation type="journal article" date="2018" name="Sci. Rep.">
        <title>Raphidocelis subcapitata (=Pseudokirchneriella subcapitata) provides an insight into genome evolution and environmental adaptations in the Sphaeropleales.</title>
        <authorList>
            <person name="Suzuki S."/>
            <person name="Yamaguchi H."/>
            <person name="Nakajima N."/>
            <person name="Kawachi M."/>
        </authorList>
    </citation>
    <scope>NUCLEOTIDE SEQUENCE [LARGE SCALE GENOMIC DNA]</scope>
    <source>
        <strain evidence="11 12">NIES-35</strain>
    </source>
</reference>
<dbReference type="CDD" id="cd07723">
    <property type="entry name" value="hydroxyacylglutathione_hydrolase_MBL-fold"/>
    <property type="match status" value="1"/>
</dbReference>
<evidence type="ECO:0000256" key="7">
    <source>
        <dbReference type="ARBA" id="ARBA00022801"/>
    </source>
</evidence>
<dbReference type="PANTHER" id="PTHR43705">
    <property type="entry name" value="HYDROXYACYLGLUTATHIONE HYDROLASE"/>
    <property type="match status" value="1"/>
</dbReference>
<dbReference type="InterPro" id="IPR050110">
    <property type="entry name" value="Glyoxalase_II_hydrolase"/>
</dbReference>
<dbReference type="HAMAP" id="MF_01374">
    <property type="entry name" value="Glyoxalase_2"/>
    <property type="match status" value="1"/>
</dbReference>
<evidence type="ECO:0000313" key="11">
    <source>
        <dbReference type="EMBL" id="GBF93843.1"/>
    </source>
</evidence>
<keyword evidence="12" id="KW-1185">Reference proteome</keyword>
<dbReference type="OrthoDB" id="515692at2759"/>
<dbReference type="Proteomes" id="UP000247498">
    <property type="component" value="Unassembled WGS sequence"/>
</dbReference>
<accession>A0A2V0P7J0</accession>
<evidence type="ECO:0000256" key="6">
    <source>
        <dbReference type="ARBA" id="ARBA00022723"/>
    </source>
</evidence>
<evidence type="ECO:0000256" key="5">
    <source>
        <dbReference type="ARBA" id="ARBA00011917"/>
    </source>
</evidence>
<evidence type="ECO:0000256" key="1">
    <source>
        <dbReference type="ARBA" id="ARBA00001623"/>
    </source>
</evidence>
<dbReference type="PANTHER" id="PTHR43705:SF1">
    <property type="entry name" value="HYDROXYACYLGLUTATHIONE HYDROLASE GLOB"/>
    <property type="match status" value="1"/>
</dbReference>
<dbReference type="EC" id="3.1.2.6" evidence="5"/>
<comment type="cofactor">
    <cofactor evidence="2">
        <name>Zn(2+)</name>
        <dbReference type="ChEBI" id="CHEBI:29105"/>
    </cofactor>
</comment>
<dbReference type="Pfam" id="PF16123">
    <property type="entry name" value="HAGH_C"/>
    <property type="match status" value="1"/>
</dbReference>
<dbReference type="InterPro" id="IPR036866">
    <property type="entry name" value="RibonucZ/Hydroxyglut_hydro"/>
</dbReference>
<evidence type="ECO:0000256" key="2">
    <source>
        <dbReference type="ARBA" id="ARBA00001947"/>
    </source>
</evidence>
<dbReference type="EMBL" id="BDRX01000045">
    <property type="protein sequence ID" value="GBF93843.1"/>
    <property type="molecule type" value="Genomic_DNA"/>
</dbReference>
<dbReference type="GO" id="GO:0019243">
    <property type="term" value="P:methylglyoxal catabolic process to D-lactate via S-lactoyl-glutathione"/>
    <property type="evidence" value="ECO:0007669"/>
    <property type="project" value="InterPro"/>
</dbReference>
<dbReference type="GO" id="GO:0004416">
    <property type="term" value="F:hydroxyacylglutathione hydrolase activity"/>
    <property type="evidence" value="ECO:0007669"/>
    <property type="project" value="UniProtKB-EC"/>
</dbReference>
<protein>
    <recommendedName>
        <fullName evidence="5">hydroxyacylglutathione hydrolase</fullName>
        <ecNumber evidence="5">3.1.2.6</ecNumber>
    </recommendedName>
    <alternativeName>
        <fullName evidence="9">Glyoxalase II</fullName>
    </alternativeName>
</protein>
<dbReference type="Gene3D" id="3.60.15.10">
    <property type="entry name" value="Ribonuclease Z/Hydroxyacylglutathione hydrolase-like"/>
    <property type="match status" value="1"/>
</dbReference>
<dbReference type="SUPFAM" id="SSF56281">
    <property type="entry name" value="Metallo-hydrolase/oxidoreductase"/>
    <property type="match status" value="1"/>
</dbReference>
<evidence type="ECO:0000256" key="3">
    <source>
        <dbReference type="ARBA" id="ARBA00004963"/>
    </source>
</evidence>
<dbReference type="InterPro" id="IPR035680">
    <property type="entry name" value="Clx_II_MBL"/>
</dbReference>